<dbReference type="RefSeq" id="WP_006877545.1">
    <property type="nucleotide sequence ID" value="NZ_AEVS01000008.1"/>
</dbReference>
<dbReference type="AlphaFoldDB" id="E8LNY3"/>
<dbReference type="eggNOG" id="COG0834">
    <property type="taxonomic scope" value="Bacteria"/>
</dbReference>
<proteinExistence type="predicted"/>
<protein>
    <submittedName>
        <fullName evidence="1">Uncharacterized protein</fullName>
    </submittedName>
</protein>
<dbReference type="STRING" id="945543.VIBR0546_12442"/>
<organism evidence="1 2">
    <name type="scientific">Vibrio brasiliensis LMG 20546</name>
    <dbReference type="NCBI Taxonomy" id="945543"/>
    <lineage>
        <taxon>Bacteria</taxon>
        <taxon>Pseudomonadati</taxon>
        <taxon>Pseudomonadota</taxon>
        <taxon>Gammaproteobacteria</taxon>
        <taxon>Vibrionales</taxon>
        <taxon>Vibrionaceae</taxon>
        <taxon>Vibrio</taxon>
        <taxon>Vibrio oreintalis group</taxon>
    </lineage>
</organism>
<dbReference type="EMBL" id="AEVS01000008">
    <property type="protein sequence ID" value="EGA67445.1"/>
    <property type="molecule type" value="Genomic_DNA"/>
</dbReference>
<dbReference type="Proteomes" id="UP000004371">
    <property type="component" value="Unassembled WGS sequence"/>
</dbReference>
<keyword evidence="2" id="KW-1185">Reference proteome</keyword>
<evidence type="ECO:0000313" key="2">
    <source>
        <dbReference type="Proteomes" id="UP000004371"/>
    </source>
</evidence>
<dbReference type="SUPFAM" id="SSF53850">
    <property type="entry name" value="Periplasmic binding protein-like II"/>
    <property type="match status" value="1"/>
</dbReference>
<gene>
    <name evidence="1" type="ORF">VIBR0546_12442</name>
</gene>
<comment type="caution">
    <text evidence="1">The sequence shown here is derived from an EMBL/GenBank/DDBJ whole genome shotgun (WGS) entry which is preliminary data.</text>
</comment>
<reference evidence="1 2" key="1">
    <citation type="journal article" date="2012" name="Int. J. Syst. Evol. Microbiol.">
        <title>Vibrio caribbeanicus sp. nov., isolated from the marine sponge Scleritoderma cyanea.</title>
        <authorList>
            <person name="Hoffmann M."/>
            <person name="Monday S.R."/>
            <person name="Allard M.W."/>
            <person name="Strain E.A."/>
            <person name="Whittaker P."/>
            <person name="Naum M."/>
            <person name="McCarthy P.J."/>
            <person name="Lopez J.V."/>
            <person name="Fischer M."/>
            <person name="Brown E.W."/>
        </authorList>
    </citation>
    <scope>NUCLEOTIDE SEQUENCE [LARGE SCALE GENOMIC DNA]</scope>
    <source>
        <strain evidence="1 2">LMG 20546</strain>
    </source>
</reference>
<evidence type="ECO:0000313" key="1">
    <source>
        <dbReference type="EMBL" id="EGA67445.1"/>
    </source>
</evidence>
<accession>E8LNY3</accession>
<dbReference type="Gene3D" id="3.40.190.10">
    <property type="entry name" value="Periplasmic binding protein-like II"/>
    <property type="match status" value="2"/>
</dbReference>
<dbReference type="OrthoDB" id="6382787at2"/>
<name>E8LNY3_9VIBR</name>
<sequence>MIKFWNGNKSSTRQDYEYELLECLVRERQEETLIDNDLTDYPCAQDEGNVLENGCDILVTVAGNRKFAGKPLIEIKQPLCKGLLGWRLCIVATERVDEFENITLAQLKGKKLGVPATWVDAELFRANGFNVLEQGNLDDMLGWVQDGSVDFITLGANEAHDILAQNQHYSDVLSIEPTMAIYYPFPLVFYVNQQQEELAELLSQQLLEKKSQVAELFNHHYGDVIRQAALQKRRKLSLSNPLLSDDYHLLLEAYEPFVVE</sequence>